<dbReference type="InterPro" id="IPR029063">
    <property type="entry name" value="SAM-dependent_MTases_sf"/>
</dbReference>
<dbReference type="AlphaFoldDB" id="A0A5R9QBG6"/>
<name>A0A5R9QBG6_9GAMM</name>
<dbReference type="SUPFAM" id="SSF53335">
    <property type="entry name" value="S-adenosyl-L-methionine-dependent methyltransferases"/>
    <property type="match status" value="1"/>
</dbReference>
<evidence type="ECO:0000256" key="1">
    <source>
        <dbReference type="ARBA" id="ARBA00022603"/>
    </source>
</evidence>
<dbReference type="Proteomes" id="UP000306753">
    <property type="component" value="Unassembled WGS sequence"/>
</dbReference>
<dbReference type="InterPro" id="IPR007848">
    <property type="entry name" value="Small_mtfrase_dom"/>
</dbReference>
<dbReference type="GO" id="GO:0032259">
    <property type="term" value="P:methylation"/>
    <property type="evidence" value="ECO:0007669"/>
    <property type="project" value="UniProtKB-KW"/>
</dbReference>
<dbReference type="EMBL" id="QLAG01000021">
    <property type="protein sequence ID" value="TLX62451.1"/>
    <property type="molecule type" value="Genomic_DNA"/>
</dbReference>
<dbReference type="InterPro" id="IPR050320">
    <property type="entry name" value="N5-glutamine_MTase"/>
</dbReference>
<dbReference type="GO" id="GO:0036009">
    <property type="term" value="F:protein-glutamine N-methyltransferase activity"/>
    <property type="evidence" value="ECO:0007669"/>
    <property type="project" value="TreeGrafter"/>
</dbReference>
<keyword evidence="3" id="KW-0949">S-adenosyl-L-methionine</keyword>
<accession>A0A5R9QBG6</accession>
<dbReference type="GO" id="GO:0003676">
    <property type="term" value="F:nucleic acid binding"/>
    <property type="evidence" value="ECO:0007669"/>
    <property type="project" value="InterPro"/>
</dbReference>
<protein>
    <submittedName>
        <fullName evidence="5">SAM-dependent methyltransferase</fullName>
    </submittedName>
</protein>
<keyword evidence="1 5" id="KW-0489">Methyltransferase</keyword>
<sequence>MTLETAQDRALLKLAESLRDSGYRFTTPSPLTHERVNQRPENAVAHDLAGVFGWSRLFPAELLPPALFTLMDQAGVLEAREHRWHSKVRLSSLAGELFLHSAYPTRTADSVFFGPDTYRFANAIQAYLASRFTTIERAIDIGCGSGAGAILVAKARPQAEVLAIDINPEALRLTRLNAALADVANLRAQHSDLLADVTGEFDLIIANPPYLVDPHERAYRHGGGPLGAGLSLKIVDAALDRLAPGGCLLLYTGVAMIDNGDPFLAEIERRLEGRGFDWHYRETDPDVFGEELLSGAYVHCDRIAAVVLEVTRPSHTGLA</sequence>
<dbReference type="PANTHER" id="PTHR18895:SF74">
    <property type="entry name" value="MTRF1L RELEASE FACTOR GLUTAMINE METHYLTRANSFERASE"/>
    <property type="match status" value="1"/>
</dbReference>
<reference evidence="5 6" key="1">
    <citation type="journal article" date="2017" name="Eur. J. Clin. Microbiol. Infect. Dis.">
        <title>Uncommonly isolated clinical Pseudomonas: identification and phylogenetic assignation.</title>
        <authorList>
            <person name="Mulet M."/>
            <person name="Gomila M."/>
            <person name="Ramirez A."/>
            <person name="Cardew S."/>
            <person name="Moore E.R."/>
            <person name="Lalucat J."/>
            <person name="Garcia-Valdes E."/>
        </authorList>
    </citation>
    <scope>NUCLEOTIDE SEQUENCE [LARGE SCALE GENOMIC DNA]</scope>
    <source>
        <strain evidence="5 6">SD129</strain>
    </source>
</reference>
<dbReference type="PANTHER" id="PTHR18895">
    <property type="entry name" value="HEMK METHYLTRANSFERASE"/>
    <property type="match status" value="1"/>
</dbReference>
<dbReference type="Gene3D" id="3.40.50.150">
    <property type="entry name" value="Vaccinia Virus protein VP39"/>
    <property type="match status" value="1"/>
</dbReference>
<keyword evidence="6" id="KW-1185">Reference proteome</keyword>
<dbReference type="PROSITE" id="PS00092">
    <property type="entry name" value="N6_MTASE"/>
    <property type="match status" value="1"/>
</dbReference>
<dbReference type="RefSeq" id="WP_138412239.1">
    <property type="nucleotide sequence ID" value="NZ_QLAG01000021.1"/>
</dbReference>
<keyword evidence="2 5" id="KW-0808">Transferase</keyword>
<evidence type="ECO:0000256" key="3">
    <source>
        <dbReference type="ARBA" id="ARBA00022691"/>
    </source>
</evidence>
<dbReference type="Pfam" id="PF05175">
    <property type="entry name" value="MTS"/>
    <property type="match status" value="1"/>
</dbReference>
<evidence type="ECO:0000259" key="4">
    <source>
        <dbReference type="Pfam" id="PF05175"/>
    </source>
</evidence>
<comment type="caution">
    <text evidence="5">The sequence shown here is derived from an EMBL/GenBank/DDBJ whole genome shotgun (WGS) entry which is preliminary data.</text>
</comment>
<proteinExistence type="predicted"/>
<gene>
    <name evidence="5" type="ORF">DN820_15895</name>
</gene>
<evidence type="ECO:0000313" key="5">
    <source>
        <dbReference type="EMBL" id="TLX62451.1"/>
    </source>
</evidence>
<organism evidence="5 6">
    <name type="scientific">Stutzerimonas nosocomialis</name>
    <dbReference type="NCBI Taxonomy" id="1056496"/>
    <lineage>
        <taxon>Bacteria</taxon>
        <taxon>Pseudomonadati</taxon>
        <taxon>Pseudomonadota</taxon>
        <taxon>Gammaproteobacteria</taxon>
        <taxon>Pseudomonadales</taxon>
        <taxon>Pseudomonadaceae</taxon>
        <taxon>Stutzerimonas</taxon>
    </lineage>
</organism>
<evidence type="ECO:0000256" key="2">
    <source>
        <dbReference type="ARBA" id="ARBA00022679"/>
    </source>
</evidence>
<dbReference type="InterPro" id="IPR002052">
    <property type="entry name" value="DNA_methylase_N6_adenine_CS"/>
</dbReference>
<evidence type="ECO:0000313" key="6">
    <source>
        <dbReference type="Proteomes" id="UP000306753"/>
    </source>
</evidence>
<dbReference type="CDD" id="cd02440">
    <property type="entry name" value="AdoMet_MTases"/>
    <property type="match status" value="1"/>
</dbReference>
<feature type="domain" description="Methyltransferase small" evidence="4">
    <location>
        <begin position="130"/>
        <end position="249"/>
    </location>
</feature>